<comment type="caution">
    <text evidence="3">The sequence shown here is derived from an EMBL/GenBank/DDBJ whole genome shotgun (WGS) entry which is preliminary data.</text>
</comment>
<evidence type="ECO:0000313" key="3">
    <source>
        <dbReference type="EMBL" id="TBO29208.1"/>
    </source>
</evidence>
<dbReference type="PANTHER" id="PTHR42928:SF3">
    <property type="entry name" value="UPF0065 PROTEIN YFLP"/>
    <property type="match status" value="1"/>
</dbReference>
<reference evidence="3 4" key="1">
    <citation type="submission" date="2019-02" db="EMBL/GenBank/DDBJ databases">
        <title>Aquabacterium sp. strain KMB7.</title>
        <authorList>
            <person name="Chen W.-M."/>
        </authorList>
    </citation>
    <scope>NUCLEOTIDE SEQUENCE [LARGE SCALE GENOMIC DNA]</scope>
    <source>
        <strain evidence="3 4">KMB7</strain>
    </source>
</reference>
<name>A0A4V6MTQ5_9BURK</name>
<keyword evidence="4" id="KW-1185">Reference proteome</keyword>
<dbReference type="InterPro" id="IPR042100">
    <property type="entry name" value="Bug_dom1"/>
</dbReference>
<proteinExistence type="inferred from homology"/>
<dbReference type="InterPro" id="IPR005064">
    <property type="entry name" value="BUG"/>
</dbReference>
<evidence type="ECO:0000256" key="1">
    <source>
        <dbReference type="ARBA" id="ARBA00006987"/>
    </source>
</evidence>
<comment type="similarity">
    <text evidence="1">Belongs to the UPF0065 (bug) family.</text>
</comment>
<dbReference type="SUPFAM" id="SSF53850">
    <property type="entry name" value="Periplasmic binding protein-like II"/>
    <property type="match status" value="1"/>
</dbReference>
<dbReference type="OrthoDB" id="9780943at2"/>
<dbReference type="CDD" id="cd07012">
    <property type="entry name" value="PBP2_Bug_TTT"/>
    <property type="match status" value="1"/>
</dbReference>
<protein>
    <submittedName>
        <fullName evidence="3">Tripartite tricarboxylate transporter substrate binding protein</fullName>
    </submittedName>
</protein>
<accession>A0A4V6MTQ5</accession>
<evidence type="ECO:0000256" key="2">
    <source>
        <dbReference type="SAM" id="SignalP"/>
    </source>
</evidence>
<dbReference type="RefSeq" id="WP_130968504.1">
    <property type="nucleotide sequence ID" value="NZ_SIXI01000005.1"/>
</dbReference>
<dbReference type="Pfam" id="PF03401">
    <property type="entry name" value="TctC"/>
    <property type="match status" value="1"/>
</dbReference>
<dbReference type="PANTHER" id="PTHR42928">
    <property type="entry name" value="TRICARBOXYLATE-BINDING PROTEIN"/>
    <property type="match status" value="1"/>
</dbReference>
<dbReference type="Gene3D" id="3.40.190.150">
    <property type="entry name" value="Bordetella uptake gene, domain 1"/>
    <property type="match status" value="1"/>
</dbReference>
<dbReference type="Proteomes" id="UP000292120">
    <property type="component" value="Unassembled WGS sequence"/>
</dbReference>
<dbReference type="EMBL" id="SIXI01000005">
    <property type="protein sequence ID" value="TBO29208.1"/>
    <property type="molecule type" value="Genomic_DNA"/>
</dbReference>
<organism evidence="3 4">
    <name type="scientific">Aquabacterium lacunae</name>
    <dbReference type="NCBI Taxonomy" id="2528630"/>
    <lineage>
        <taxon>Bacteria</taxon>
        <taxon>Pseudomonadati</taxon>
        <taxon>Pseudomonadota</taxon>
        <taxon>Betaproteobacteria</taxon>
        <taxon>Burkholderiales</taxon>
        <taxon>Aquabacterium</taxon>
    </lineage>
</organism>
<sequence length="331" mass="34979">MKSPQTLRAVLTAVALLPMAATLAVAGPLDKSECIAPAKPGGGFDLTCKMAQTMLSENKLSSDPMRVTYMPGGIGAVAYNAVVAQRPGEPNTIVAFSSGSLLNLSQGKFGKYTVSDVRWLAALGADYGAVIVRKDSPFKTLKDVAAALKQDPTKVIFGAGGTVGSQDWMKAALTARAAGVNPRAMRFVAFEGGGESVTALQGGHIHVYSGDAAEAAQQIQAGTPIRVLAVFADQRLPGMLKDVPTAKEQGFDISWPIIRGFYMGPKVSDADFNAWSAAFQKAMANPSYAKLREERGLFPLSLTGTELDVYVKRHTHQYGKLAAELGLVVSK</sequence>
<dbReference type="AlphaFoldDB" id="A0A4V6MTQ5"/>
<dbReference type="PIRSF" id="PIRSF017082">
    <property type="entry name" value="YflP"/>
    <property type="match status" value="1"/>
</dbReference>
<feature type="chain" id="PRO_5020961891" evidence="2">
    <location>
        <begin position="27"/>
        <end position="331"/>
    </location>
</feature>
<keyword evidence="2" id="KW-0732">Signal</keyword>
<gene>
    <name evidence="3" type="ORF">EYS42_12405</name>
</gene>
<feature type="signal peptide" evidence="2">
    <location>
        <begin position="1"/>
        <end position="26"/>
    </location>
</feature>
<evidence type="ECO:0000313" key="4">
    <source>
        <dbReference type="Proteomes" id="UP000292120"/>
    </source>
</evidence>
<dbReference type="Gene3D" id="3.40.190.10">
    <property type="entry name" value="Periplasmic binding protein-like II"/>
    <property type="match status" value="1"/>
</dbReference>